<dbReference type="EMBL" id="JBHSMS010000026">
    <property type="protein sequence ID" value="MFC5511032.1"/>
    <property type="molecule type" value="Genomic_DNA"/>
</dbReference>
<organism evidence="1 2">
    <name type="scientific">Massilia jejuensis</name>
    <dbReference type="NCBI Taxonomy" id="648894"/>
    <lineage>
        <taxon>Bacteria</taxon>
        <taxon>Pseudomonadati</taxon>
        <taxon>Pseudomonadota</taxon>
        <taxon>Betaproteobacteria</taxon>
        <taxon>Burkholderiales</taxon>
        <taxon>Oxalobacteraceae</taxon>
        <taxon>Telluria group</taxon>
        <taxon>Massilia</taxon>
    </lineage>
</organism>
<gene>
    <name evidence="1" type="ORF">ACFPOU_07825</name>
</gene>
<dbReference type="Proteomes" id="UP001596031">
    <property type="component" value="Unassembled WGS sequence"/>
</dbReference>
<proteinExistence type="predicted"/>
<keyword evidence="2" id="KW-1185">Reference proteome</keyword>
<dbReference type="RefSeq" id="WP_379719172.1">
    <property type="nucleotide sequence ID" value="NZ_JBHSMS010000026.1"/>
</dbReference>
<name>A0ABW0PH79_9BURK</name>
<sequence>MKGVEFHFLGGHYVLLDKQTGLFHDMEAPQGVRGKRELPIWSRTSELSGAVRGDANFESTFLRYAALWLQRRNGEHPHLAL</sequence>
<accession>A0ABW0PH79</accession>
<comment type="caution">
    <text evidence="1">The sequence shown here is derived from an EMBL/GenBank/DDBJ whole genome shotgun (WGS) entry which is preliminary data.</text>
</comment>
<protein>
    <submittedName>
        <fullName evidence="1">Uncharacterized protein</fullName>
    </submittedName>
</protein>
<reference evidence="2" key="1">
    <citation type="journal article" date="2019" name="Int. J. Syst. Evol. Microbiol.">
        <title>The Global Catalogue of Microorganisms (GCM) 10K type strain sequencing project: providing services to taxonomists for standard genome sequencing and annotation.</title>
        <authorList>
            <consortium name="The Broad Institute Genomics Platform"/>
            <consortium name="The Broad Institute Genome Sequencing Center for Infectious Disease"/>
            <person name="Wu L."/>
            <person name="Ma J."/>
        </authorList>
    </citation>
    <scope>NUCLEOTIDE SEQUENCE [LARGE SCALE GENOMIC DNA]</scope>
    <source>
        <strain evidence="2">CCUG 38813</strain>
    </source>
</reference>
<evidence type="ECO:0000313" key="1">
    <source>
        <dbReference type="EMBL" id="MFC5511032.1"/>
    </source>
</evidence>
<evidence type="ECO:0000313" key="2">
    <source>
        <dbReference type="Proteomes" id="UP001596031"/>
    </source>
</evidence>